<evidence type="ECO:0000259" key="3">
    <source>
        <dbReference type="PROSITE" id="PS51866"/>
    </source>
</evidence>
<keyword evidence="1 2" id="KW-0500">Molybdenum</keyword>
<protein>
    <submittedName>
        <fullName evidence="4">Molybdenum-pterin binding domain-containing protein</fullName>
    </submittedName>
</protein>
<dbReference type="InterPro" id="IPR004606">
    <property type="entry name" value="Mop_domain"/>
</dbReference>
<dbReference type="Pfam" id="PF03459">
    <property type="entry name" value="TOBE"/>
    <property type="match status" value="1"/>
</dbReference>
<dbReference type="InterPro" id="IPR005116">
    <property type="entry name" value="Transp-assoc_OB_typ1"/>
</dbReference>
<accession>A0A1H4MAD6</accession>
<proteinExistence type="predicted"/>
<feature type="domain" description="Mop" evidence="3">
    <location>
        <begin position="56"/>
        <end position="121"/>
    </location>
</feature>
<reference evidence="4 5" key="1">
    <citation type="submission" date="2016-10" db="EMBL/GenBank/DDBJ databases">
        <authorList>
            <person name="de Groot N.N."/>
        </authorList>
    </citation>
    <scope>NUCLEOTIDE SEQUENCE [LARGE SCALE GENOMIC DNA]</scope>
    <source>
        <strain evidence="4 5">AB35.6</strain>
    </source>
</reference>
<dbReference type="InterPro" id="IPR008995">
    <property type="entry name" value="Mo/tungstate-bd_C_term_dom"/>
</dbReference>
<organism evidence="4 5">
    <name type="scientific">Terriglobus roseus</name>
    <dbReference type="NCBI Taxonomy" id="392734"/>
    <lineage>
        <taxon>Bacteria</taxon>
        <taxon>Pseudomonadati</taxon>
        <taxon>Acidobacteriota</taxon>
        <taxon>Terriglobia</taxon>
        <taxon>Terriglobales</taxon>
        <taxon>Acidobacteriaceae</taxon>
        <taxon>Terriglobus</taxon>
    </lineage>
</organism>
<gene>
    <name evidence="4" type="ORF">SAMN05443244_1865</name>
</gene>
<dbReference type="SUPFAM" id="SSF50331">
    <property type="entry name" value="MOP-like"/>
    <property type="match status" value="1"/>
</dbReference>
<dbReference type="Proteomes" id="UP000182409">
    <property type="component" value="Unassembled WGS sequence"/>
</dbReference>
<evidence type="ECO:0000313" key="5">
    <source>
        <dbReference type="Proteomes" id="UP000182409"/>
    </source>
</evidence>
<dbReference type="Gene3D" id="2.40.50.100">
    <property type="match status" value="1"/>
</dbReference>
<name>A0A1H4MAD6_9BACT</name>
<evidence type="ECO:0000256" key="1">
    <source>
        <dbReference type="ARBA" id="ARBA00022505"/>
    </source>
</evidence>
<evidence type="ECO:0000256" key="2">
    <source>
        <dbReference type="PROSITE-ProRule" id="PRU01213"/>
    </source>
</evidence>
<evidence type="ECO:0000313" key="4">
    <source>
        <dbReference type="EMBL" id="SEB79698.1"/>
    </source>
</evidence>
<dbReference type="PROSITE" id="PS51866">
    <property type="entry name" value="MOP"/>
    <property type="match status" value="1"/>
</dbReference>
<dbReference type="EMBL" id="FNSD01000001">
    <property type="protein sequence ID" value="SEB79698.1"/>
    <property type="molecule type" value="Genomic_DNA"/>
</dbReference>
<dbReference type="GO" id="GO:0015689">
    <property type="term" value="P:molybdate ion transport"/>
    <property type="evidence" value="ECO:0007669"/>
    <property type="project" value="InterPro"/>
</dbReference>
<sequence>MLGISYPTIKQWILNGKLATTATPGGHHRIALSSLKPLLQQDARKPAAESRERFRKVSGRNQLIGKIVSVRIDGLLAQVVLAVGDAEITSIITADAARDMQLKKGDTAAALVKSTDVMIERMD</sequence>
<dbReference type="NCBIfam" id="TIGR00638">
    <property type="entry name" value="Mop"/>
    <property type="match status" value="1"/>
</dbReference>
<dbReference type="AlphaFoldDB" id="A0A1H4MAD6"/>